<dbReference type="RefSeq" id="WP_076756677.1">
    <property type="nucleotide sequence ID" value="NZ_FTPL01000001.1"/>
</dbReference>
<organism evidence="2 3">
    <name type="scientific">Edaphobacillus lindanitolerans</name>
    <dbReference type="NCBI Taxonomy" id="550447"/>
    <lineage>
        <taxon>Bacteria</taxon>
        <taxon>Bacillati</taxon>
        <taxon>Bacillota</taxon>
        <taxon>Bacilli</taxon>
        <taxon>Bacillales</taxon>
        <taxon>Bacillaceae</taxon>
        <taxon>Edaphobacillus</taxon>
    </lineage>
</organism>
<gene>
    <name evidence="2" type="ORF">SAMN05428946_0384</name>
</gene>
<dbReference type="SUPFAM" id="SSF52091">
    <property type="entry name" value="SpoIIaa-like"/>
    <property type="match status" value="1"/>
</dbReference>
<reference evidence="3" key="1">
    <citation type="submission" date="2017-01" db="EMBL/GenBank/DDBJ databases">
        <authorList>
            <person name="Varghese N."/>
            <person name="Submissions S."/>
        </authorList>
    </citation>
    <scope>NUCLEOTIDE SEQUENCE [LARGE SCALE GENOMIC DNA]</scope>
    <source>
        <strain evidence="3">MNA4</strain>
    </source>
</reference>
<accession>A0A1U7PHM2</accession>
<dbReference type="InterPro" id="IPR051932">
    <property type="entry name" value="Bact_StressResp_Reg"/>
</dbReference>
<dbReference type="InterPro" id="IPR036513">
    <property type="entry name" value="STAS_dom_sf"/>
</dbReference>
<dbReference type="PANTHER" id="PTHR33745">
    <property type="entry name" value="RSBT ANTAGONIST PROTEIN RSBS-RELATED"/>
    <property type="match status" value="1"/>
</dbReference>
<protein>
    <submittedName>
        <fullName evidence="2">RsbT co-antagonist protein RsbR</fullName>
    </submittedName>
</protein>
<evidence type="ECO:0000313" key="3">
    <source>
        <dbReference type="Proteomes" id="UP000187550"/>
    </source>
</evidence>
<proteinExistence type="predicted"/>
<dbReference type="Gene3D" id="3.30.750.24">
    <property type="entry name" value="STAS domain"/>
    <property type="match status" value="1"/>
</dbReference>
<feature type="domain" description="STAS" evidence="1">
    <location>
        <begin position="37"/>
        <end position="145"/>
    </location>
</feature>
<dbReference type="PROSITE" id="PS50801">
    <property type="entry name" value="STAS"/>
    <property type="match status" value="1"/>
</dbReference>
<evidence type="ECO:0000259" key="1">
    <source>
        <dbReference type="PROSITE" id="PS50801"/>
    </source>
</evidence>
<dbReference type="EMBL" id="FTPL01000001">
    <property type="protein sequence ID" value="SIT68577.1"/>
    <property type="molecule type" value="Genomic_DNA"/>
</dbReference>
<dbReference type="CDD" id="cd07041">
    <property type="entry name" value="STAS_RsbR_RsbS_like"/>
    <property type="match status" value="1"/>
</dbReference>
<keyword evidence="3" id="KW-1185">Reference proteome</keyword>
<sequence length="162" mass="17940">MDDKLLKDRIDELNTRVSDLEQLIEDANIPIIPSILPNTILIPFAGELSHDRLDLSVAKILDYASNSHTDSAIIDFTAISLNMLDELEVLGEFIEKMTASLALMGIKVIVVGISPPFAQVLVNSGLPFIQQIKAFATFKTALEYLMKLKGLALVNIKDFNRK</sequence>
<name>A0A1U7PHM2_9BACI</name>
<dbReference type="Proteomes" id="UP000187550">
    <property type="component" value="Unassembled WGS sequence"/>
</dbReference>
<evidence type="ECO:0000313" key="2">
    <source>
        <dbReference type="EMBL" id="SIT68577.1"/>
    </source>
</evidence>
<dbReference type="InterPro" id="IPR002645">
    <property type="entry name" value="STAS_dom"/>
</dbReference>
<dbReference type="STRING" id="550447.SAMN05428946_0384"/>
<dbReference type="OrthoDB" id="2456599at2"/>
<dbReference type="AlphaFoldDB" id="A0A1U7PHM2"/>